<dbReference type="EMBL" id="JARTCD010000060">
    <property type="protein sequence ID" value="KAJ8654484.1"/>
    <property type="molecule type" value="Genomic_DNA"/>
</dbReference>
<gene>
    <name evidence="2" type="ORF">O0I10_009790</name>
</gene>
<feature type="signal peptide" evidence="1">
    <location>
        <begin position="1"/>
        <end position="26"/>
    </location>
</feature>
<evidence type="ECO:0000313" key="3">
    <source>
        <dbReference type="Proteomes" id="UP001234581"/>
    </source>
</evidence>
<dbReference type="Proteomes" id="UP001234581">
    <property type="component" value="Unassembled WGS sequence"/>
</dbReference>
<proteinExistence type="predicted"/>
<evidence type="ECO:0000313" key="2">
    <source>
        <dbReference type="EMBL" id="KAJ8654484.1"/>
    </source>
</evidence>
<dbReference type="RefSeq" id="XP_058339398.1">
    <property type="nucleotide sequence ID" value="XM_058489776.1"/>
</dbReference>
<sequence length="176" mass="19317">MIQISSLMVTFGLSLLLWPNVMLSNAHPLVRRVENIDIQVTSNDNFCSYLPPSPGETIAKGEGNAVPFCTQKQEPGTRTFPEGFIVSSHFDQTDTYVQVTGRIDPSKYELSESDGGGQYDNKNEHGGTCNGYKYWVNLVEPAQGTFCIRCCENRDDCNTGISEAGCEGIIKGADYS</sequence>
<dbReference type="GeneID" id="83217195"/>
<keyword evidence="3" id="KW-1185">Reference proteome</keyword>
<protein>
    <submittedName>
        <fullName evidence="2">Uncharacterized protein</fullName>
    </submittedName>
</protein>
<name>A0AAD7XRV2_9FUNG</name>
<dbReference type="AlphaFoldDB" id="A0AAD7XRV2"/>
<accession>A0AAD7XRV2</accession>
<keyword evidence="1" id="KW-0732">Signal</keyword>
<comment type="caution">
    <text evidence="2">The sequence shown here is derived from an EMBL/GenBank/DDBJ whole genome shotgun (WGS) entry which is preliminary data.</text>
</comment>
<reference evidence="2 3" key="1">
    <citation type="submission" date="2023-03" db="EMBL/GenBank/DDBJ databases">
        <title>Genome sequence of Lichtheimia ornata CBS 291.66.</title>
        <authorList>
            <person name="Mohabir J.T."/>
            <person name="Shea T.P."/>
            <person name="Kurbessoian T."/>
            <person name="Berby B."/>
            <person name="Fontaine J."/>
            <person name="Livny J."/>
            <person name="Gnirke A."/>
            <person name="Stajich J.E."/>
            <person name="Cuomo C.A."/>
        </authorList>
    </citation>
    <scope>NUCLEOTIDE SEQUENCE [LARGE SCALE GENOMIC DNA]</scope>
    <source>
        <strain evidence="2">CBS 291.66</strain>
    </source>
</reference>
<evidence type="ECO:0000256" key="1">
    <source>
        <dbReference type="SAM" id="SignalP"/>
    </source>
</evidence>
<organism evidence="2 3">
    <name type="scientific">Lichtheimia ornata</name>
    <dbReference type="NCBI Taxonomy" id="688661"/>
    <lineage>
        <taxon>Eukaryota</taxon>
        <taxon>Fungi</taxon>
        <taxon>Fungi incertae sedis</taxon>
        <taxon>Mucoromycota</taxon>
        <taxon>Mucoromycotina</taxon>
        <taxon>Mucoromycetes</taxon>
        <taxon>Mucorales</taxon>
        <taxon>Lichtheimiaceae</taxon>
        <taxon>Lichtheimia</taxon>
    </lineage>
</organism>
<feature type="chain" id="PRO_5042154253" evidence="1">
    <location>
        <begin position="27"/>
        <end position="176"/>
    </location>
</feature>